<evidence type="ECO:0000256" key="1">
    <source>
        <dbReference type="ARBA" id="ARBA00001947"/>
    </source>
</evidence>
<evidence type="ECO:0000256" key="3">
    <source>
        <dbReference type="ARBA" id="ARBA00022723"/>
    </source>
</evidence>
<keyword evidence="5" id="KW-0862">Zinc</keyword>
<reference evidence="9 10" key="1">
    <citation type="submission" date="2019-09" db="EMBL/GenBank/DDBJ databases">
        <title>Genome sequence of Adhaeribacter sp. M2.</title>
        <authorList>
            <person name="Srinivasan S."/>
        </authorList>
    </citation>
    <scope>NUCLEOTIDE SEQUENCE [LARGE SCALE GENOMIC DNA]</scope>
    <source>
        <strain evidence="9 10">M2</strain>
    </source>
</reference>
<keyword evidence="7" id="KW-0732">Signal</keyword>
<dbReference type="EMBL" id="VTWT01000002">
    <property type="protein sequence ID" value="KAA9340673.1"/>
    <property type="molecule type" value="Genomic_DNA"/>
</dbReference>
<dbReference type="RefSeq" id="WP_150902600.1">
    <property type="nucleotide sequence ID" value="NZ_VTWT01000002.1"/>
</dbReference>
<evidence type="ECO:0000256" key="7">
    <source>
        <dbReference type="SAM" id="SignalP"/>
    </source>
</evidence>
<dbReference type="GO" id="GO:0051603">
    <property type="term" value="P:proteolysis involved in protein catabolic process"/>
    <property type="evidence" value="ECO:0007669"/>
    <property type="project" value="TreeGrafter"/>
</dbReference>
<comment type="cofactor">
    <cofactor evidence="1">
        <name>Zn(2+)</name>
        <dbReference type="ChEBI" id="CHEBI:29105"/>
    </cofactor>
</comment>
<evidence type="ECO:0000256" key="4">
    <source>
        <dbReference type="ARBA" id="ARBA00022801"/>
    </source>
</evidence>
<feature type="signal peptide" evidence="7">
    <location>
        <begin position="1"/>
        <end position="22"/>
    </location>
</feature>
<evidence type="ECO:0000256" key="5">
    <source>
        <dbReference type="ARBA" id="ARBA00022833"/>
    </source>
</evidence>
<keyword evidence="2 9" id="KW-0645">Protease</keyword>
<comment type="caution">
    <text evidence="9">The sequence shown here is derived from an EMBL/GenBank/DDBJ whole genome shotgun (WGS) entry which is preliminary data.</text>
</comment>
<sequence>MLKRLHSLCLLTCLFGTQLAFSQTSDWFKYKFPAQTPEAYKVPLPEKYRQVLGKNQAPTIKLRDSERFSEDVAYAIKRELSMGNIYYGFTEMEDYLNQVMYRILPDSLKNNGAIKVYIARSPEENASAMPEGSIFFNIGMLPNMKDEATLAYLLGHELTHYLYTHGRNGYMGSLKSQRKLNRLIPFADLILNAKQMKYSRLQESEADSVGFNLAYKAGYDPQGMVALTKILLDLEKRHELQESKTYEASLKSYGSHPATMLRFQTAMRFQKNASGSNTHNFIVDEEKFNRLKALATQEKLNLMASQNSLISVVSNAYVAHLSQPENPHYLMLLVEGIRKMVYADQTLGDRGFLTAHMQHNYFAKKEGITKNLGFLLPDSNLVAALNAQHPTLNQASYQTYDQAFAYFAGKAEAANLTEVHLSKALYYAKNEKQRTESLERYLASPEARYPEFAQALLRQDLNLPAGTRKLLLIDDIAYTKDYLYGYRNSWLESEQKQAAQQLLLTSYFKGKGTAREIHFATDYFTRQTEEAVAVFDMMSVWRQADRNNYNYFQLGMYEPAYWQYCKDHQIGQVEFFSINALDKTYKKFRHYFALPPLTAFYAYRMLFALSNPNNRYAFSIQASTLNISGKNQNFGGKQVVKRMRLTDKRLVRQVHSITAGIEKELKSDKLKKN</sequence>
<evidence type="ECO:0000313" key="9">
    <source>
        <dbReference type="EMBL" id="KAA9340673.1"/>
    </source>
</evidence>
<evidence type="ECO:0000256" key="2">
    <source>
        <dbReference type="ARBA" id="ARBA00022670"/>
    </source>
</evidence>
<dbReference type="GO" id="GO:0004222">
    <property type="term" value="F:metalloendopeptidase activity"/>
    <property type="evidence" value="ECO:0007669"/>
    <property type="project" value="InterPro"/>
</dbReference>
<dbReference type="CDD" id="cd07324">
    <property type="entry name" value="M48C_Oma1-like"/>
    <property type="match status" value="1"/>
</dbReference>
<dbReference type="Pfam" id="PF01435">
    <property type="entry name" value="Peptidase_M48"/>
    <property type="match status" value="1"/>
</dbReference>
<accession>A0A5N1J1L0</accession>
<evidence type="ECO:0000256" key="6">
    <source>
        <dbReference type="ARBA" id="ARBA00023049"/>
    </source>
</evidence>
<evidence type="ECO:0000259" key="8">
    <source>
        <dbReference type="Pfam" id="PF01435"/>
    </source>
</evidence>
<keyword evidence="3" id="KW-0479">Metal-binding</keyword>
<dbReference type="Gene3D" id="3.30.2010.10">
    <property type="entry name" value="Metalloproteases ('zincins'), catalytic domain"/>
    <property type="match status" value="1"/>
</dbReference>
<dbReference type="PANTHER" id="PTHR22726">
    <property type="entry name" value="METALLOENDOPEPTIDASE OMA1"/>
    <property type="match status" value="1"/>
</dbReference>
<protein>
    <submittedName>
        <fullName evidence="9">M48 family metalloprotease</fullName>
    </submittedName>
</protein>
<proteinExistence type="predicted"/>
<feature type="chain" id="PRO_5024832226" evidence="7">
    <location>
        <begin position="23"/>
        <end position="673"/>
    </location>
</feature>
<keyword evidence="10" id="KW-1185">Reference proteome</keyword>
<evidence type="ECO:0000313" key="10">
    <source>
        <dbReference type="Proteomes" id="UP000326570"/>
    </source>
</evidence>
<keyword evidence="4" id="KW-0378">Hydrolase</keyword>
<organism evidence="9 10">
    <name type="scientific">Adhaeribacter soli</name>
    <dbReference type="NCBI Taxonomy" id="2607655"/>
    <lineage>
        <taxon>Bacteria</taxon>
        <taxon>Pseudomonadati</taxon>
        <taxon>Bacteroidota</taxon>
        <taxon>Cytophagia</taxon>
        <taxon>Cytophagales</taxon>
        <taxon>Hymenobacteraceae</taxon>
        <taxon>Adhaeribacter</taxon>
    </lineage>
</organism>
<dbReference type="AlphaFoldDB" id="A0A5N1J1L0"/>
<dbReference type="PANTHER" id="PTHR22726:SF1">
    <property type="entry name" value="METALLOENDOPEPTIDASE OMA1, MITOCHONDRIAL"/>
    <property type="match status" value="1"/>
</dbReference>
<keyword evidence="6 9" id="KW-0482">Metalloprotease</keyword>
<dbReference type="GO" id="GO:0016020">
    <property type="term" value="C:membrane"/>
    <property type="evidence" value="ECO:0007669"/>
    <property type="project" value="TreeGrafter"/>
</dbReference>
<feature type="domain" description="Peptidase M48" evidence="8">
    <location>
        <begin position="115"/>
        <end position="266"/>
    </location>
</feature>
<name>A0A5N1J1L0_9BACT</name>
<dbReference type="InterPro" id="IPR001915">
    <property type="entry name" value="Peptidase_M48"/>
</dbReference>
<gene>
    <name evidence="9" type="ORF">F0P94_04395</name>
</gene>
<dbReference type="GO" id="GO:0046872">
    <property type="term" value="F:metal ion binding"/>
    <property type="evidence" value="ECO:0007669"/>
    <property type="project" value="UniProtKB-KW"/>
</dbReference>
<dbReference type="Proteomes" id="UP000326570">
    <property type="component" value="Unassembled WGS sequence"/>
</dbReference>
<dbReference type="InterPro" id="IPR051156">
    <property type="entry name" value="Mito/Outer_Membr_Metalloprot"/>
</dbReference>